<accession>A0A1G7SX71</accession>
<gene>
    <name evidence="1" type="ORF">SAMN05216218_1216</name>
</gene>
<organism evidence="1 2">
    <name type="scientific">Halorientalis regularis</name>
    <dbReference type="NCBI Taxonomy" id="660518"/>
    <lineage>
        <taxon>Archaea</taxon>
        <taxon>Methanobacteriati</taxon>
        <taxon>Methanobacteriota</taxon>
        <taxon>Stenosarchaea group</taxon>
        <taxon>Halobacteria</taxon>
        <taxon>Halobacteriales</taxon>
        <taxon>Haloarculaceae</taxon>
        <taxon>Halorientalis</taxon>
    </lineage>
</organism>
<sequence length="40" mass="4314">MEVTCADCDAESIRSTESVFNVVYVCPDCGQQLGCDPAKE</sequence>
<reference evidence="2" key="1">
    <citation type="submission" date="2016-10" db="EMBL/GenBank/DDBJ databases">
        <authorList>
            <person name="Varghese N."/>
            <person name="Submissions S."/>
        </authorList>
    </citation>
    <scope>NUCLEOTIDE SEQUENCE [LARGE SCALE GENOMIC DNA]</scope>
    <source>
        <strain evidence="2">IBRC-M 10760</strain>
    </source>
</reference>
<protein>
    <submittedName>
        <fullName evidence="1">Uncharacterized protein</fullName>
    </submittedName>
</protein>
<proteinExistence type="predicted"/>
<dbReference type="EMBL" id="FNBK01000021">
    <property type="protein sequence ID" value="SDG27665.1"/>
    <property type="molecule type" value="Genomic_DNA"/>
</dbReference>
<dbReference type="Proteomes" id="UP000199076">
    <property type="component" value="Unassembled WGS sequence"/>
</dbReference>
<name>A0A1G7SX71_9EURY</name>
<evidence type="ECO:0000313" key="1">
    <source>
        <dbReference type="EMBL" id="SDG27665.1"/>
    </source>
</evidence>
<keyword evidence="2" id="KW-1185">Reference proteome</keyword>
<dbReference type="RefSeq" id="WP_281187071.1">
    <property type="nucleotide sequence ID" value="NZ_FNBK01000021.1"/>
</dbReference>
<evidence type="ECO:0000313" key="2">
    <source>
        <dbReference type="Proteomes" id="UP000199076"/>
    </source>
</evidence>
<dbReference type="AlphaFoldDB" id="A0A1G7SX71"/>